<sequence length="141" mass="15424">MKCTALVATVLSLLLSSSFALAEDKIPSLVGKWDVETKGGVMLNSDKESSITHWTPGQNVLNGQLEIISQDDRFVKGTYTSQRGSEKIIGMISSDGKFMYSVDVDGFVDWRIVGKDKLEGVYRHAKPSDSVVAIGIAKRQK</sequence>
<keyword evidence="1" id="KW-0732">Signal</keyword>
<evidence type="ECO:0000313" key="2">
    <source>
        <dbReference type="EMBL" id="QAZ65762.1"/>
    </source>
</evidence>
<accession>A0A4V0YQB9</accession>
<dbReference type="Proteomes" id="UP000293296">
    <property type="component" value="Chromosome"/>
</dbReference>
<organism evidence="2 3">
    <name type="scientific">Solidesulfovibrio carbinolicus</name>
    <dbReference type="NCBI Taxonomy" id="296842"/>
    <lineage>
        <taxon>Bacteria</taxon>
        <taxon>Pseudomonadati</taxon>
        <taxon>Thermodesulfobacteriota</taxon>
        <taxon>Desulfovibrionia</taxon>
        <taxon>Desulfovibrionales</taxon>
        <taxon>Desulfovibrionaceae</taxon>
        <taxon>Solidesulfovibrio</taxon>
    </lineage>
</organism>
<keyword evidence="3" id="KW-1185">Reference proteome</keyword>
<name>A0A4V0YQB9_9BACT</name>
<evidence type="ECO:0000313" key="3">
    <source>
        <dbReference type="Proteomes" id="UP000293296"/>
    </source>
</evidence>
<dbReference type="KEGG" id="dcb:C3Y92_00285"/>
<evidence type="ECO:0008006" key="4">
    <source>
        <dbReference type="Google" id="ProtNLM"/>
    </source>
</evidence>
<gene>
    <name evidence="2" type="ORF">C3Y92_00285</name>
</gene>
<feature type="signal peptide" evidence="1">
    <location>
        <begin position="1"/>
        <end position="22"/>
    </location>
</feature>
<dbReference type="RefSeq" id="WP_129348406.1">
    <property type="nucleotide sequence ID" value="NZ_CP026538.1"/>
</dbReference>
<dbReference type="EMBL" id="CP026538">
    <property type="protein sequence ID" value="QAZ65762.1"/>
    <property type="molecule type" value="Genomic_DNA"/>
</dbReference>
<dbReference type="OrthoDB" id="5454814at2"/>
<protein>
    <recommendedName>
        <fullName evidence="4">Extracellular endo-alpha-(1-&gt;5)-L-arabinanase C-terminal domain-containing protein</fullName>
    </recommendedName>
</protein>
<proteinExistence type="predicted"/>
<feature type="chain" id="PRO_5020414886" description="Extracellular endo-alpha-(1-&gt;5)-L-arabinanase C-terminal domain-containing protein" evidence="1">
    <location>
        <begin position="23"/>
        <end position="141"/>
    </location>
</feature>
<evidence type="ECO:0000256" key="1">
    <source>
        <dbReference type="SAM" id="SignalP"/>
    </source>
</evidence>
<dbReference type="AlphaFoldDB" id="A0A4V0YQB9"/>
<reference evidence="2 3" key="1">
    <citation type="submission" date="2018-02" db="EMBL/GenBank/DDBJ databases">
        <title>Genome sequence of Desulfovibrio carbinolicus DSM 3852.</title>
        <authorList>
            <person name="Wilbanks E."/>
            <person name="Skennerton C.T."/>
            <person name="Orphan V.J."/>
        </authorList>
    </citation>
    <scope>NUCLEOTIDE SEQUENCE [LARGE SCALE GENOMIC DNA]</scope>
    <source>
        <strain evidence="2 3">DSM 3852</strain>
    </source>
</reference>